<dbReference type="OrthoDB" id="337660at2759"/>
<keyword evidence="2" id="KW-1185">Reference proteome</keyword>
<sequence length="121" mass="13405">MSVQIYIKTTDPAPPTGVSASALTAEGREHLMWCTDDEFDRSLEQLSQRGLLELIQLLQDAMLIEQQTFDSLQQQLESAATASAQRQRLSAALCTSQARLTRLCGRSMRCFTQVSGLGRQV</sequence>
<proteinExistence type="predicted"/>
<dbReference type="EMBL" id="VIIS01001608">
    <property type="protein sequence ID" value="KAF0295596.1"/>
    <property type="molecule type" value="Genomic_DNA"/>
</dbReference>
<evidence type="ECO:0000313" key="2">
    <source>
        <dbReference type="Proteomes" id="UP000440578"/>
    </source>
</evidence>
<evidence type="ECO:0000313" key="1">
    <source>
        <dbReference type="EMBL" id="KAF0295596.1"/>
    </source>
</evidence>
<organism evidence="1 2">
    <name type="scientific">Amphibalanus amphitrite</name>
    <name type="common">Striped barnacle</name>
    <name type="synonym">Balanus amphitrite</name>
    <dbReference type="NCBI Taxonomy" id="1232801"/>
    <lineage>
        <taxon>Eukaryota</taxon>
        <taxon>Metazoa</taxon>
        <taxon>Ecdysozoa</taxon>
        <taxon>Arthropoda</taxon>
        <taxon>Crustacea</taxon>
        <taxon>Multicrustacea</taxon>
        <taxon>Cirripedia</taxon>
        <taxon>Thoracica</taxon>
        <taxon>Thoracicalcarea</taxon>
        <taxon>Balanomorpha</taxon>
        <taxon>Balanoidea</taxon>
        <taxon>Balanidae</taxon>
        <taxon>Amphibalaninae</taxon>
        <taxon>Amphibalanus</taxon>
    </lineage>
</organism>
<reference evidence="1 2" key="1">
    <citation type="submission" date="2019-07" db="EMBL/GenBank/DDBJ databases">
        <title>Draft genome assembly of a fouling barnacle, Amphibalanus amphitrite (Darwin, 1854): The first reference genome for Thecostraca.</title>
        <authorList>
            <person name="Kim W."/>
        </authorList>
    </citation>
    <scope>NUCLEOTIDE SEQUENCE [LARGE SCALE GENOMIC DNA]</scope>
    <source>
        <strain evidence="1">SNU_AA5</strain>
        <tissue evidence="1">Soma without cirri and trophi</tissue>
    </source>
</reference>
<comment type="caution">
    <text evidence="1">The sequence shown here is derived from an EMBL/GenBank/DDBJ whole genome shotgun (WGS) entry which is preliminary data.</text>
</comment>
<gene>
    <name evidence="1" type="ORF">FJT64_006914</name>
</gene>
<dbReference type="AlphaFoldDB" id="A0A6A4VLZ3"/>
<name>A0A6A4VLZ3_AMPAM</name>
<accession>A0A6A4VLZ3</accession>
<dbReference type="Proteomes" id="UP000440578">
    <property type="component" value="Unassembled WGS sequence"/>
</dbReference>
<protein>
    <submittedName>
        <fullName evidence="1">Uncharacterized protein</fullName>
    </submittedName>
</protein>